<dbReference type="PANTHER" id="PTHR45922">
    <property type="entry name" value="CLEAVAGE AND POLYADENYLATION SPECIFICITY FACTOR SUBUNIT 2"/>
    <property type="match status" value="1"/>
</dbReference>
<evidence type="ECO:0000313" key="3">
    <source>
        <dbReference type="EMBL" id="JAD85877.1"/>
    </source>
</evidence>
<keyword evidence="1" id="KW-0539">Nucleus</keyword>
<accession>A0A0A9DQ19</accession>
<feature type="domain" description="Cleavage and polyadenylation specificity factor 2 C-terminal" evidence="2">
    <location>
        <begin position="68"/>
        <end position="153"/>
    </location>
</feature>
<dbReference type="GO" id="GO:0003723">
    <property type="term" value="F:RNA binding"/>
    <property type="evidence" value="ECO:0007669"/>
    <property type="project" value="UniProtKB-KW"/>
</dbReference>
<keyword evidence="1" id="KW-0694">RNA-binding</keyword>
<name>A0A0A9DQ19_ARUDO</name>
<sequence>MHFAKNSDLQVYAPQIEETIDVTSDLCAYKVQLSEKLMSNIISKKLGEHEIAWVDAEVGKEDEKLILLPPSSTPPPHKSVLVGDLKLADFKQFLENKGLQVEFAGGALRCGEYITVRKIGDSQRGSTGSQQIVIEGPLCEDYYKIRELLYSQFYLL</sequence>
<comment type="subcellular location">
    <subcellularLocation>
        <location evidence="1">Nucleus</location>
    </subcellularLocation>
</comment>
<dbReference type="GO" id="GO:0005847">
    <property type="term" value="C:mRNA cleavage and polyadenylation specificity factor complex"/>
    <property type="evidence" value="ECO:0007669"/>
    <property type="project" value="InterPro"/>
</dbReference>
<evidence type="ECO:0000259" key="2">
    <source>
        <dbReference type="Pfam" id="PF13299"/>
    </source>
</evidence>
<protein>
    <recommendedName>
        <fullName evidence="1">Cleavage and polyadenylation specificity factor subunit 2</fullName>
    </recommendedName>
    <alternativeName>
        <fullName evidence="1">Cleavage and polyadenylation specificity factor 100 kDa subunit</fullName>
    </alternativeName>
</protein>
<dbReference type="EMBL" id="GBRH01212018">
    <property type="protein sequence ID" value="JAD85877.1"/>
    <property type="molecule type" value="Transcribed_RNA"/>
</dbReference>
<dbReference type="Pfam" id="PF13299">
    <property type="entry name" value="CPSF100_C"/>
    <property type="match status" value="1"/>
</dbReference>
<keyword evidence="1" id="KW-0507">mRNA processing</keyword>
<evidence type="ECO:0000256" key="1">
    <source>
        <dbReference type="RuleBase" id="RU365006"/>
    </source>
</evidence>
<dbReference type="GO" id="GO:0006398">
    <property type="term" value="P:mRNA 3'-end processing by stem-loop binding and cleavage"/>
    <property type="evidence" value="ECO:0007669"/>
    <property type="project" value="InterPro"/>
</dbReference>
<organism evidence="3">
    <name type="scientific">Arundo donax</name>
    <name type="common">Giant reed</name>
    <name type="synonym">Donax arundinaceus</name>
    <dbReference type="NCBI Taxonomy" id="35708"/>
    <lineage>
        <taxon>Eukaryota</taxon>
        <taxon>Viridiplantae</taxon>
        <taxon>Streptophyta</taxon>
        <taxon>Embryophyta</taxon>
        <taxon>Tracheophyta</taxon>
        <taxon>Spermatophyta</taxon>
        <taxon>Magnoliopsida</taxon>
        <taxon>Liliopsida</taxon>
        <taxon>Poales</taxon>
        <taxon>Poaceae</taxon>
        <taxon>PACMAD clade</taxon>
        <taxon>Arundinoideae</taxon>
        <taxon>Arundineae</taxon>
        <taxon>Arundo</taxon>
    </lineage>
</organism>
<dbReference type="InterPro" id="IPR027075">
    <property type="entry name" value="CPSF2"/>
</dbReference>
<reference evidence="3" key="2">
    <citation type="journal article" date="2015" name="Data Brief">
        <title>Shoot transcriptome of the giant reed, Arundo donax.</title>
        <authorList>
            <person name="Barrero R.A."/>
            <person name="Guerrero F.D."/>
            <person name="Moolhuijzen P."/>
            <person name="Goolsby J.A."/>
            <person name="Tidwell J."/>
            <person name="Bellgard S.E."/>
            <person name="Bellgard M.I."/>
        </authorList>
    </citation>
    <scope>NUCLEOTIDE SEQUENCE</scope>
    <source>
        <tissue evidence="3">Shoot tissue taken approximately 20 cm above the soil surface</tissue>
    </source>
</reference>
<dbReference type="InterPro" id="IPR025069">
    <property type="entry name" value="Cpsf2_C"/>
</dbReference>
<reference evidence="3" key="1">
    <citation type="submission" date="2014-09" db="EMBL/GenBank/DDBJ databases">
        <authorList>
            <person name="Magalhaes I.L.F."/>
            <person name="Oliveira U."/>
            <person name="Santos F.R."/>
            <person name="Vidigal T.H.D.A."/>
            <person name="Brescovit A.D."/>
            <person name="Santos A.J."/>
        </authorList>
    </citation>
    <scope>NUCLEOTIDE SEQUENCE</scope>
    <source>
        <tissue evidence="3">Shoot tissue taken approximately 20 cm above the soil surface</tissue>
    </source>
</reference>
<comment type="similarity">
    <text evidence="1">Belongs to the metallo-beta-lactamase superfamily. RNA-metabolizing metallo-beta-lactamase-like family. CPSF2/YSH1 subfamily.</text>
</comment>
<proteinExistence type="inferred from homology"/>
<dbReference type="PANTHER" id="PTHR45922:SF1">
    <property type="entry name" value="CLEAVAGE AND POLYADENYLATION SPECIFICITY FACTOR SUBUNIT 2"/>
    <property type="match status" value="1"/>
</dbReference>
<dbReference type="AlphaFoldDB" id="A0A0A9DQ19"/>